<dbReference type="InterPro" id="IPR011006">
    <property type="entry name" value="CheY-like_superfamily"/>
</dbReference>
<evidence type="ECO:0000256" key="1">
    <source>
        <dbReference type="ARBA" id="ARBA00022553"/>
    </source>
</evidence>
<dbReference type="SMART" id="SM00448">
    <property type="entry name" value="REC"/>
    <property type="match status" value="1"/>
</dbReference>
<proteinExistence type="predicted"/>
<accession>A0ABW5ANK5</accession>
<dbReference type="Gene3D" id="3.40.50.2300">
    <property type="match status" value="1"/>
</dbReference>
<dbReference type="Pfam" id="PF00072">
    <property type="entry name" value="Response_reg"/>
    <property type="match status" value="1"/>
</dbReference>
<keyword evidence="5" id="KW-1185">Reference proteome</keyword>
<dbReference type="EMBL" id="JBHUIW010000019">
    <property type="protein sequence ID" value="MFD2183652.1"/>
    <property type="molecule type" value="Genomic_DNA"/>
</dbReference>
<dbReference type="PANTHER" id="PTHR44591">
    <property type="entry name" value="STRESS RESPONSE REGULATOR PROTEIN 1"/>
    <property type="match status" value="1"/>
</dbReference>
<sequence length="127" mass="12779">MASDAALSDASVAIVEDDGSVRAALISLVGAFGFSARGFADAESFLADSAAGQVDCLVADVRLPGLSGLGLQHVLCTSGITMPTILITAYPDEASRGIAMRAGAFGYLVKPVQPEALLACLHAALGV</sequence>
<comment type="caution">
    <text evidence="4">The sequence shown here is derived from an EMBL/GenBank/DDBJ whole genome shotgun (WGS) entry which is preliminary data.</text>
</comment>
<dbReference type="InterPro" id="IPR001789">
    <property type="entry name" value="Sig_transdc_resp-reg_receiver"/>
</dbReference>
<gene>
    <name evidence="4" type="ORF">ACFSOX_15965</name>
</gene>
<evidence type="ECO:0000313" key="5">
    <source>
        <dbReference type="Proteomes" id="UP001597314"/>
    </source>
</evidence>
<feature type="domain" description="Response regulatory" evidence="3">
    <location>
        <begin position="11"/>
        <end position="125"/>
    </location>
</feature>
<feature type="modified residue" description="4-aspartylphosphate" evidence="2">
    <location>
        <position position="60"/>
    </location>
</feature>
<dbReference type="RefSeq" id="WP_378478807.1">
    <property type="nucleotide sequence ID" value="NZ_JBHUIW010000019.1"/>
</dbReference>
<evidence type="ECO:0000313" key="4">
    <source>
        <dbReference type="EMBL" id="MFD2183652.1"/>
    </source>
</evidence>
<evidence type="ECO:0000259" key="3">
    <source>
        <dbReference type="PROSITE" id="PS50110"/>
    </source>
</evidence>
<protein>
    <submittedName>
        <fullName evidence="4">Response regulator transcription factor</fullName>
    </submittedName>
</protein>
<dbReference type="PANTHER" id="PTHR44591:SF25">
    <property type="entry name" value="CHEMOTAXIS TWO-COMPONENT RESPONSE REGULATOR"/>
    <property type="match status" value="1"/>
</dbReference>
<dbReference type="PROSITE" id="PS50110">
    <property type="entry name" value="RESPONSE_REGULATORY"/>
    <property type="match status" value="1"/>
</dbReference>
<reference evidence="5" key="1">
    <citation type="journal article" date="2019" name="Int. J. Syst. Evol. Microbiol.">
        <title>The Global Catalogue of Microorganisms (GCM) 10K type strain sequencing project: providing services to taxonomists for standard genome sequencing and annotation.</title>
        <authorList>
            <consortium name="The Broad Institute Genomics Platform"/>
            <consortium name="The Broad Institute Genome Sequencing Center for Infectious Disease"/>
            <person name="Wu L."/>
            <person name="Ma J."/>
        </authorList>
    </citation>
    <scope>NUCLEOTIDE SEQUENCE [LARGE SCALE GENOMIC DNA]</scope>
    <source>
        <strain evidence="5">CGMCC 1.6774</strain>
    </source>
</reference>
<keyword evidence="1 2" id="KW-0597">Phosphoprotein</keyword>
<evidence type="ECO:0000256" key="2">
    <source>
        <dbReference type="PROSITE-ProRule" id="PRU00169"/>
    </source>
</evidence>
<dbReference type="Proteomes" id="UP001597314">
    <property type="component" value="Unassembled WGS sequence"/>
</dbReference>
<organism evidence="4 5">
    <name type="scientific">Rhodoplanes azumiensis</name>
    <dbReference type="NCBI Taxonomy" id="1897628"/>
    <lineage>
        <taxon>Bacteria</taxon>
        <taxon>Pseudomonadati</taxon>
        <taxon>Pseudomonadota</taxon>
        <taxon>Alphaproteobacteria</taxon>
        <taxon>Hyphomicrobiales</taxon>
        <taxon>Nitrobacteraceae</taxon>
        <taxon>Rhodoplanes</taxon>
    </lineage>
</organism>
<name>A0ABW5ANK5_9BRAD</name>
<dbReference type="SUPFAM" id="SSF52172">
    <property type="entry name" value="CheY-like"/>
    <property type="match status" value="1"/>
</dbReference>
<dbReference type="InterPro" id="IPR050595">
    <property type="entry name" value="Bact_response_regulator"/>
</dbReference>